<organism evidence="1 2">
    <name type="scientific">Umbra pygmaea</name>
    <name type="common">Eastern mudminnow</name>
    <dbReference type="NCBI Taxonomy" id="75934"/>
    <lineage>
        <taxon>Eukaryota</taxon>
        <taxon>Metazoa</taxon>
        <taxon>Chordata</taxon>
        <taxon>Craniata</taxon>
        <taxon>Vertebrata</taxon>
        <taxon>Euteleostomi</taxon>
        <taxon>Actinopterygii</taxon>
        <taxon>Neopterygii</taxon>
        <taxon>Teleostei</taxon>
        <taxon>Protacanthopterygii</taxon>
        <taxon>Esociformes</taxon>
        <taxon>Umbridae</taxon>
        <taxon>Umbra</taxon>
    </lineage>
</organism>
<comment type="caution">
    <text evidence="1">The sequence shown here is derived from an EMBL/GenBank/DDBJ whole genome shotgun (WGS) entry which is preliminary data.</text>
</comment>
<name>A0ABD0XRD1_UMBPY</name>
<dbReference type="EMBL" id="JAGEUA010000002">
    <property type="protein sequence ID" value="KAL1006340.1"/>
    <property type="molecule type" value="Genomic_DNA"/>
</dbReference>
<dbReference type="Proteomes" id="UP001557470">
    <property type="component" value="Unassembled WGS sequence"/>
</dbReference>
<keyword evidence="2" id="KW-1185">Reference proteome</keyword>
<protein>
    <submittedName>
        <fullName evidence="1">Uncharacterized protein</fullName>
    </submittedName>
</protein>
<dbReference type="AlphaFoldDB" id="A0ABD0XRD1"/>
<evidence type="ECO:0000313" key="1">
    <source>
        <dbReference type="EMBL" id="KAL1006340.1"/>
    </source>
</evidence>
<accession>A0ABD0XRD1</accession>
<evidence type="ECO:0000313" key="2">
    <source>
        <dbReference type="Proteomes" id="UP001557470"/>
    </source>
</evidence>
<proteinExistence type="predicted"/>
<gene>
    <name evidence="1" type="ORF">UPYG_G00071070</name>
</gene>
<reference evidence="1 2" key="1">
    <citation type="submission" date="2024-06" db="EMBL/GenBank/DDBJ databases">
        <authorList>
            <person name="Pan Q."/>
            <person name="Wen M."/>
            <person name="Jouanno E."/>
            <person name="Zahm M."/>
            <person name="Klopp C."/>
            <person name="Cabau C."/>
            <person name="Louis A."/>
            <person name="Berthelot C."/>
            <person name="Parey E."/>
            <person name="Roest Crollius H."/>
            <person name="Montfort J."/>
            <person name="Robinson-Rechavi M."/>
            <person name="Bouchez O."/>
            <person name="Lampietro C."/>
            <person name="Lopez Roques C."/>
            <person name="Donnadieu C."/>
            <person name="Postlethwait J."/>
            <person name="Bobe J."/>
            <person name="Verreycken H."/>
            <person name="Guiguen Y."/>
        </authorList>
    </citation>
    <scope>NUCLEOTIDE SEQUENCE [LARGE SCALE GENOMIC DNA]</scope>
    <source>
        <strain evidence="1">Up_M1</strain>
        <tissue evidence="1">Testis</tissue>
    </source>
</reference>
<sequence length="132" mass="15018">MGGFSHNTSVFCTVTISISSHPGSKDIGWTTSSRDNMPTLGAVLLALVFCPNRPEFVSIALEFTIVGPFSHFRVIFPKAVELVIINRLDMACVLMPHTQIYWRIRENNPFDKYTVWVERISRRLNGLGVWLY</sequence>